<comment type="caution">
    <text evidence="3">The sequence shown here is derived from an EMBL/GenBank/DDBJ whole genome shotgun (WGS) entry which is preliminary data.</text>
</comment>
<organism evidence="3 4">
    <name type="scientific">Enterococcus alishanensis</name>
    <dbReference type="NCBI Taxonomy" id="1303817"/>
    <lineage>
        <taxon>Bacteria</taxon>
        <taxon>Bacillati</taxon>
        <taxon>Bacillota</taxon>
        <taxon>Bacilli</taxon>
        <taxon>Lactobacillales</taxon>
        <taxon>Enterococcaceae</taxon>
        <taxon>Enterococcus</taxon>
    </lineage>
</organism>
<dbReference type="Pfam" id="PF17853">
    <property type="entry name" value="GGDEF_2"/>
    <property type="match status" value="1"/>
</dbReference>
<evidence type="ECO:0000313" key="4">
    <source>
        <dbReference type="Proteomes" id="UP000774130"/>
    </source>
</evidence>
<dbReference type="RefSeq" id="WP_218324791.1">
    <property type="nucleotide sequence ID" value="NZ_JAHUZB010000001.1"/>
</dbReference>
<dbReference type="PANTHER" id="PTHR33744">
    <property type="entry name" value="CARBOHYDRATE DIACID REGULATOR"/>
    <property type="match status" value="1"/>
</dbReference>
<accession>A0ABS6TA24</accession>
<dbReference type="InterPro" id="IPR041522">
    <property type="entry name" value="CdaR_GGDEF"/>
</dbReference>
<sequence length="524" mass="60918">MNFTEIIATLQQFGSIRKIQDSHSQTLKHLSFVNEDTIYDQETLYFMNSPQKKTETLPPYCILGEQDIYQHFSAVKANGLAIVEAKSLQVFFNHAKRIMQAETKKIETDNWLPVINNMKDLNEIANTTATIFNNSVIFMDINHRVLAHSTVYPISDVVWSDIINKGYLSYQYILDAESPDFLLAPDSGEPVTLTCWASPLRKLCSKIVSSETNDWLGYIVMIEEESQISSFHLDWMPIISRAASKILVQDPLIISMKKSIHSKILYELIIGAKVQDLTNTLKQINFLDNNERCVAMIAAEKPIDQQVFFLKIPQLLNKILPKSYFTYHENRIIAMIELSDTIEYFDSEKLDELNRLINKYQLRIGISTNFTQISEFRRHVEQAKRAITLAKIFEDEQIATYEKYSFYDLLRRVTLSSEDNLRDFCHPAVQKLREYDYFHQTTFSLTLKTYLDQAGSLKMTAAKLFIHRNTLLYRMDRIKELLAIDLEDPNLRFHLMVSYKIEKFSQIISQEECCFEDSKNSISI</sequence>
<dbReference type="EMBL" id="JAHUZB010000001">
    <property type="protein sequence ID" value="MBV7389747.1"/>
    <property type="molecule type" value="Genomic_DNA"/>
</dbReference>
<keyword evidence="4" id="KW-1185">Reference proteome</keyword>
<name>A0ABS6TA24_9ENTE</name>
<dbReference type="PANTHER" id="PTHR33744:SF1">
    <property type="entry name" value="DNA-BINDING TRANSCRIPTIONAL ACTIVATOR ADER"/>
    <property type="match status" value="1"/>
</dbReference>
<feature type="domain" description="CdaR GGDEF-like" evidence="2">
    <location>
        <begin position="287"/>
        <end position="388"/>
    </location>
</feature>
<feature type="domain" description="PucR C-terminal helix-turn-helix" evidence="1">
    <location>
        <begin position="446"/>
        <end position="500"/>
    </location>
</feature>
<reference evidence="3 4" key="1">
    <citation type="submission" date="2021-06" db="EMBL/GenBank/DDBJ databases">
        <title>Enterococcus alishanensis sp. nov., a novel lactic acid bacterium isolated from fresh coffee beans.</title>
        <authorList>
            <person name="Chen Y.-S."/>
        </authorList>
    </citation>
    <scope>NUCLEOTIDE SEQUENCE [LARGE SCALE GENOMIC DNA]</scope>
    <source>
        <strain evidence="3 4">ALS3</strain>
    </source>
</reference>
<evidence type="ECO:0000259" key="1">
    <source>
        <dbReference type="Pfam" id="PF13556"/>
    </source>
</evidence>
<protein>
    <submittedName>
        <fullName evidence="3">Helix-turn-helix domain-containing protein</fullName>
    </submittedName>
</protein>
<gene>
    <name evidence="3" type="ORF">KUA55_03580</name>
</gene>
<dbReference type="InterPro" id="IPR051448">
    <property type="entry name" value="CdaR-like_regulators"/>
</dbReference>
<proteinExistence type="predicted"/>
<dbReference type="Pfam" id="PF13556">
    <property type="entry name" value="HTH_30"/>
    <property type="match status" value="1"/>
</dbReference>
<dbReference type="InterPro" id="IPR025736">
    <property type="entry name" value="PucR_C-HTH_dom"/>
</dbReference>
<dbReference type="Proteomes" id="UP000774130">
    <property type="component" value="Unassembled WGS sequence"/>
</dbReference>
<evidence type="ECO:0000313" key="3">
    <source>
        <dbReference type="EMBL" id="MBV7389747.1"/>
    </source>
</evidence>
<evidence type="ECO:0000259" key="2">
    <source>
        <dbReference type="Pfam" id="PF17853"/>
    </source>
</evidence>